<gene>
    <name evidence="7" type="ORF">HK097_005620</name>
</gene>
<dbReference type="GO" id="GO:0042073">
    <property type="term" value="P:intraciliary transport"/>
    <property type="evidence" value="ECO:0007669"/>
    <property type="project" value="TreeGrafter"/>
</dbReference>
<dbReference type="Proteomes" id="UP001212841">
    <property type="component" value="Unassembled WGS sequence"/>
</dbReference>
<evidence type="ECO:0000256" key="4">
    <source>
        <dbReference type="ARBA" id="ARBA00023069"/>
    </source>
</evidence>
<name>A0AAD5WZF9_9FUNG</name>
<protein>
    <recommendedName>
        <fullName evidence="6">IF140/IFT172/WDR19 TPR domain-containing protein</fullName>
    </recommendedName>
</protein>
<feature type="non-terminal residue" evidence="7">
    <location>
        <position position="467"/>
    </location>
</feature>
<dbReference type="FunFam" id="1.25.40.470:FF:000013">
    <property type="entry name" value="intraflagellar transport protein 172 homolog"/>
    <property type="match status" value="1"/>
</dbReference>
<evidence type="ECO:0000256" key="5">
    <source>
        <dbReference type="ARBA" id="ARBA00023273"/>
    </source>
</evidence>
<keyword evidence="5" id="KW-0966">Cell projection</keyword>
<evidence type="ECO:0000313" key="8">
    <source>
        <dbReference type="Proteomes" id="UP001212841"/>
    </source>
</evidence>
<dbReference type="EMBL" id="JADGJD010002625">
    <property type="protein sequence ID" value="KAJ3030518.1"/>
    <property type="molecule type" value="Genomic_DNA"/>
</dbReference>
<proteinExistence type="predicted"/>
<sequence length="467" mass="52871">MPARAAQILNQQGLTGNIELTERIAESLYKAGFYEKAGDLYEKMGSNERALSAYKKGKAFRAAVELARAVYPQEVVKLEEMWGDHLVAQKQMDGAINHYIESGKSFKAVEAAIAAKQWKKATSIVDSLQPPEAGKPYFLQLAQHFEETQDYALAEKYYVAAEKPQVAVDMYTKAGKWEKAHNLATSYMSREEVAFLYISQAKEMETKGKLKEAEKLYLTVNEPDLAINMYKTHKQYDHMIRLVTAYHKDLLGETHLYLGRTLEAEGNLKGAEHHFLEAGDWKSCVNMWCANNLFEEGYRVGKAYGGPTSAKQVAYLWARSLGGESAVKLLTKFSLLSPAIDYATENGAFDFAFELSRFSTDKTKLADVHYKHAMFLEDEGKFKEAEQSFVLAGKPKEAILMYIHNEDWEEALRVAEGYEPESVGEVLIGRAKVCFERNDFPKGESLLLRAQRPELAIKFYKDKGMWD</sequence>
<organism evidence="7 8">
    <name type="scientific">Rhizophlyctis rosea</name>
    <dbReference type="NCBI Taxonomy" id="64517"/>
    <lineage>
        <taxon>Eukaryota</taxon>
        <taxon>Fungi</taxon>
        <taxon>Fungi incertae sedis</taxon>
        <taxon>Chytridiomycota</taxon>
        <taxon>Chytridiomycota incertae sedis</taxon>
        <taxon>Chytridiomycetes</taxon>
        <taxon>Rhizophlyctidales</taxon>
        <taxon>Rhizophlyctidaceae</taxon>
        <taxon>Rhizophlyctis</taxon>
    </lineage>
</organism>
<dbReference type="GO" id="GO:0036064">
    <property type="term" value="C:ciliary basal body"/>
    <property type="evidence" value="ECO:0007669"/>
    <property type="project" value="TreeGrafter"/>
</dbReference>
<evidence type="ECO:0000259" key="6">
    <source>
        <dbReference type="Pfam" id="PF24762"/>
    </source>
</evidence>
<dbReference type="Gene3D" id="1.25.40.470">
    <property type="match status" value="2"/>
</dbReference>
<evidence type="ECO:0000256" key="3">
    <source>
        <dbReference type="ARBA" id="ARBA00022737"/>
    </source>
</evidence>
<keyword evidence="3" id="KW-0677">Repeat</keyword>
<accession>A0AAD5WZF9</accession>
<reference evidence="7" key="1">
    <citation type="submission" date="2020-05" db="EMBL/GenBank/DDBJ databases">
        <title>Phylogenomic resolution of chytrid fungi.</title>
        <authorList>
            <person name="Stajich J.E."/>
            <person name="Amses K."/>
            <person name="Simmons R."/>
            <person name="Seto K."/>
            <person name="Myers J."/>
            <person name="Bonds A."/>
            <person name="Quandt C.A."/>
            <person name="Barry K."/>
            <person name="Liu P."/>
            <person name="Grigoriev I."/>
            <person name="Longcore J.E."/>
            <person name="James T.Y."/>
        </authorList>
    </citation>
    <scope>NUCLEOTIDE SEQUENCE</scope>
    <source>
        <strain evidence="7">JEL0318</strain>
    </source>
</reference>
<dbReference type="InterPro" id="IPR011990">
    <property type="entry name" value="TPR-like_helical_dom_sf"/>
</dbReference>
<dbReference type="AlphaFoldDB" id="A0AAD5WZF9"/>
<evidence type="ECO:0000256" key="2">
    <source>
        <dbReference type="ARBA" id="ARBA00022574"/>
    </source>
</evidence>
<feature type="domain" description="IF140/IFT172/WDR19 TPR" evidence="6">
    <location>
        <begin position="256"/>
        <end position="440"/>
    </location>
</feature>
<feature type="domain" description="IF140/IFT172/WDR19 TPR" evidence="6">
    <location>
        <begin position="3"/>
        <end position="244"/>
    </location>
</feature>
<evidence type="ECO:0000313" key="7">
    <source>
        <dbReference type="EMBL" id="KAJ3030518.1"/>
    </source>
</evidence>
<dbReference type="Gene3D" id="1.25.40.10">
    <property type="entry name" value="Tetratricopeptide repeat domain"/>
    <property type="match status" value="1"/>
</dbReference>
<comment type="subcellular location">
    <subcellularLocation>
        <location evidence="1">Cell projection</location>
        <location evidence="1">Cilium</location>
    </subcellularLocation>
</comment>
<dbReference type="InterPro" id="IPR056168">
    <property type="entry name" value="TPR_IF140/IFT172/WDR19"/>
</dbReference>
<dbReference type="GO" id="GO:0005930">
    <property type="term" value="C:axoneme"/>
    <property type="evidence" value="ECO:0007669"/>
    <property type="project" value="TreeGrafter"/>
</dbReference>
<keyword evidence="4" id="KW-0969">Cilium</keyword>
<comment type="caution">
    <text evidence="7">The sequence shown here is derived from an EMBL/GenBank/DDBJ whole genome shotgun (WGS) entry which is preliminary data.</text>
</comment>
<dbReference type="Pfam" id="PF24762">
    <property type="entry name" value="TPR_IF140-IFT172"/>
    <property type="match status" value="2"/>
</dbReference>
<dbReference type="PANTHER" id="PTHR15722:SF2">
    <property type="entry name" value="INTRAFLAGELLAR TRANSPORT PROTEIN 172 HOMOLOG"/>
    <property type="match status" value="1"/>
</dbReference>
<evidence type="ECO:0000256" key="1">
    <source>
        <dbReference type="ARBA" id="ARBA00004138"/>
    </source>
</evidence>
<dbReference type="GO" id="GO:0030992">
    <property type="term" value="C:intraciliary transport particle B"/>
    <property type="evidence" value="ECO:0007669"/>
    <property type="project" value="TreeGrafter"/>
</dbReference>
<keyword evidence="2" id="KW-0853">WD repeat</keyword>
<dbReference type="PANTHER" id="PTHR15722">
    <property type="entry name" value="IFT140/172-RELATED"/>
    <property type="match status" value="1"/>
</dbReference>
<keyword evidence="8" id="KW-1185">Reference proteome</keyword>